<dbReference type="Pfam" id="PF13173">
    <property type="entry name" value="AAA_14"/>
    <property type="match status" value="1"/>
</dbReference>
<evidence type="ECO:0000313" key="4">
    <source>
        <dbReference type="Proteomes" id="UP000261023"/>
    </source>
</evidence>
<accession>A0A3E3DLH5</accession>
<keyword evidence="3" id="KW-0067">ATP-binding</keyword>
<evidence type="ECO:0000313" key="3">
    <source>
        <dbReference type="EMBL" id="RGD70142.1"/>
    </source>
</evidence>
<dbReference type="RefSeq" id="WP_002605536.1">
    <property type="nucleotide sequence ID" value="NZ_CACRUH010000080.1"/>
</dbReference>
<dbReference type="InterPro" id="IPR011335">
    <property type="entry name" value="Restrct_endonuc-II-like"/>
</dbReference>
<evidence type="ECO:0000259" key="2">
    <source>
        <dbReference type="Pfam" id="PF13635"/>
    </source>
</evidence>
<feature type="domain" description="DUF4143" evidence="2">
    <location>
        <begin position="196"/>
        <end position="357"/>
    </location>
</feature>
<dbReference type="Pfam" id="PF13635">
    <property type="entry name" value="DUF4143"/>
    <property type="match status" value="1"/>
</dbReference>
<organism evidence="3 4">
    <name type="scientific">Hungatella hathewayi</name>
    <dbReference type="NCBI Taxonomy" id="154046"/>
    <lineage>
        <taxon>Bacteria</taxon>
        <taxon>Bacillati</taxon>
        <taxon>Bacillota</taxon>
        <taxon>Clostridia</taxon>
        <taxon>Lachnospirales</taxon>
        <taxon>Lachnospiraceae</taxon>
        <taxon>Hungatella</taxon>
    </lineage>
</organism>
<dbReference type="EMBL" id="QTJW01000008">
    <property type="protein sequence ID" value="RGD70142.1"/>
    <property type="molecule type" value="Genomic_DNA"/>
</dbReference>
<evidence type="ECO:0000259" key="1">
    <source>
        <dbReference type="Pfam" id="PF13173"/>
    </source>
</evidence>
<proteinExistence type="predicted"/>
<dbReference type="InterPro" id="IPR027417">
    <property type="entry name" value="P-loop_NTPase"/>
</dbReference>
<dbReference type="Proteomes" id="UP000261023">
    <property type="component" value="Unassembled WGS sequence"/>
</dbReference>
<protein>
    <submittedName>
        <fullName evidence="3">ATP-binding protein</fullName>
    </submittedName>
</protein>
<comment type="caution">
    <text evidence="3">The sequence shown here is derived from an EMBL/GenBank/DDBJ whole genome shotgun (WGS) entry which is preliminary data.</text>
</comment>
<dbReference type="InterPro" id="IPR041682">
    <property type="entry name" value="AAA_14"/>
</dbReference>
<sequence>MYIKRSIEKKIEELANFFPVLMICGPRQVGKTTMLKELSKTWPTHVNYVTLDYPQVRLLAREDPELFLQQYTPPVIIDEIQYAPELLPYIKIRVDESVEKGQYILTGSQMFHMMKNVSESLAGRVGILTLYSFSQSELDGRENKAFLPSGIIMSEIPLTISEVFDRIYRGSMPALAVNANMPIENYYGSYMQTYLERDIRDLVKITDETRFLKFISCVAARTGQEVVLADISRDTEIDGKTAERWLSILCSSGLVYLLPPYFNNTIKRIVKRPKLYFMDTGLACYLSLWNNPRGLEVSAMAGAMFETYVISEIIKSYANAGRDTRNRLCYYRDNNNKEIDLIILENGKAYPVEIKKSANPGKNAVRHFGVLKDMGLDVGEGAVICMTPMILPIDEKNKYVPVGCI</sequence>
<reference evidence="3 4" key="1">
    <citation type="submission" date="2018-08" db="EMBL/GenBank/DDBJ databases">
        <title>A genome reference for cultivated species of the human gut microbiota.</title>
        <authorList>
            <person name="Zou Y."/>
            <person name="Xue W."/>
            <person name="Luo G."/>
        </authorList>
    </citation>
    <scope>NUCLEOTIDE SEQUENCE [LARGE SCALE GENOMIC DNA]</scope>
    <source>
        <strain evidence="3 4">AF19-13AC</strain>
    </source>
</reference>
<dbReference type="OrthoDB" id="9801684at2"/>
<dbReference type="PANTHER" id="PTHR43566">
    <property type="entry name" value="CONSERVED PROTEIN"/>
    <property type="match status" value="1"/>
</dbReference>
<dbReference type="PANTHER" id="PTHR43566:SF2">
    <property type="entry name" value="DUF4143 DOMAIN-CONTAINING PROTEIN"/>
    <property type="match status" value="1"/>
</dbReference>
<gene>
    <name evidence="3" type="ORF">DWX31_13475</name>
</gene>
<name>A0A3E3DLH5_9FIRM</name>
<dbReference type="GO" id="GO:0005524">
    <property type="term" value="F:ATP binding"/>
    <property type="evidence" value="ECO:0007669"/>
    <property type="project" value="UniProtKB-KW"/>
</dbReference>
<dbReference type="SUPFAM" id="SSF52980">
    <property type="entry name" value="Restriction endonuclease-like"/>
    <property type="match status" value="1"/>
</dbReference>
<dbReference type="InterPro" id="IPR025420">
    <property type="entry name" value="DUF4143"/>
</dbReference>
<feature type="domain" description="AAA" evidence="1">
    <location>
        <begin position="19"/>
        <end position="138"/>
    </location>
</feature>
<dbReference type="SUPFAM" id="SSF52540">
    <property type="entry name" value="P-loop containing nucleoside triphosphate hydrolases"/>
    <property type="match status" value="1"/>
</dbReference>
<dbReference type="AlphaFoldDB" id="A0A3E3DLH5"/>
<keyword evidence="3" id="KW-0547">Nucleotide-binding</keyword>